<keyword evidence="14" id="KW-0703">Sarcoplasmic reticulum</keyword>
<dbReference type="PANTHER" id="PTHR10827:SF76">
    <property type="entry name" value="CALUMENIN"/>
    <property type="match status" value="1"/>
</dbReference>
<evidence type="ECO:0000256" key="20">
    <source>
        <dbReference type="ARBA" id="ARBA00063143"/>
    </source>
</evidence>
<sequence>MQSNSGRATALVLLGLCSQWQSVLSKPAVLRGKDRIVHDEVLSEKPHDDSLSHDYDHEAFLGAEEARTFDQLSPDESKARLSKLVDKIDGDGDGLVIESELKHWIKQIQKRYVLDDVQRHWKEYDMNKDNHISWEEYRNTTYGFYIENEESEDGFDYHKMMARDERRFKMADRDGDLRMTQEEFSAFLHPEEHSHMIDIVITETIEDIDKNGDGAIDINEYIGDMYSPNDDAEEPDWVRTEREQFHEFRDKNKDGKMDREETRNWILPPDYDHAEIEAKHLVFESDINEDGKLTKQEILDKYDVFVGSQATNYGEALKRHEEF</sequence>
<feature type="domain" description="EF-hand" evidence="23">
    <location>
        <begin position="159"/>
        <end position="194"/>
    </location>
</feature>
<evidence type="ECO:0000256" key="8">
    <source>
        <dbReference type="ARBA" id="ARBA00022525"/>
    </source>
</evidence>
<dbReference type="PROSITE" id="PS00018">
    <property type="entry name" value="EF_HAND_1"/>
    <property type="match status" value="3"/>
</dbReference>
<dbReference type="GO" id="GO:0033018">
    <property type="term" value="C:sarcoplasmic reticulum lumen"/>
    <property type="evidence" value="ECO:0007669"/>
    <property type="project" value="UniProtKB-SubCell"/>
</dbReference>
<evidence type="ECO:0000256" key="19">
    <source>
        <dbReference type="ARBA" id="ARBA00056975"/>
    </source>
</evidence>
<feature type="signal peptide" evidence="22">
    <location>
        <begin position="1"/>
        <end position="25"/>
    </location>
</feature>
<comment type="function">
    <text evidence="19">Probable molecular chaperone assisting protein biosynthesis and transport in the endoplasmic reticulum. Required for the proper biosynthesis and transport of pulmonary surfactant-associated protein A/SP-A, pulmonary surfactant-associated protein D/SP-D and the lipid transporter ABCA3. By regulating both the proper expression and the degradation through the endoplasmic reticulum-associated protein degradation pathway of these proteins plays a crucial role in pulmonary surfactant homeostasis. Has an anti-fibrotic activity by negatively regulating the secretion of type I and type III collagens. This calcium-binding protein also transiently associates with immature PCSK6 and regulates its secretion.</text>
</comment>
<accession>A0A8C4R1G7</accession>
<dbReference type="Proteomes" id="UP000694388">
    <property type="component" value="Unplaced"/>
</dbReference>
<evidence type="ECO:0000256" key="13">
    <source>
        <dbReference type="ARBA" id="ARBA00022837"/>
    </source>
</evidence>
<evidence type="ECO:0000256" key="1">
    <source>
        <dbReference type="ARBA" id="ARBA00004223"/>
    </source>
</evidence>
<dbReference type="Gene3D" id="1.10.238.10">
    <property type="entry name" value="EF-hand"/>
    <property type="match status" value="3"/>
</dbReference>
<dbReference type="OMA" id="FEADVDH"/>
<keyword evidence="9" id="KW-0479">Metal-binding</keyword>
<evidence type="ECO:0000256" key="6">
    <source>
        <dbReference type="ARBA" id="ARBA00004613"/>
    </source>
</evidence>
<dbReference type="GO" id="GO:0005794">
    <property type="term" value="C:Golgi apparatus"/>
    <property type="evidence" value="ECO:0007669"/>
    <property type="project" value="UniProtKB-SubCell"/>
</dbReference>
<keyword evidence="11" id="KW-0677">Repeat</keyword>
<evidence type="ECO:0000256" key="22">
    <source>
        <dbReference type="SAM" id="SignalP"/>
    </source>
</evidence>
<dbReference type="InterPro" id="IPR018247">
    <property type="entry name" value="EF_Hand_1_Ca_BS"/>
</dbReference>
<keyword evidence="15" id="KW-0333">Golgi apparatus</keyword>
<evidence type="ECO:0000256" key="3">
    <source>
        <dbReference type="ARBA" id="ARBA00004555"/>
    </source>
</evidence>
<dbReference type="PANTHER" id="PTHR10827">
    <property type="entry name" value="RETICULOCALBIN"/>
    <property type="match status" value="1"/>
</dbReference>
<comment type="similarity">
    <text evidence="7">Belongs to the CREC family.</text>
</comment>
<keyword evidence="25" id="KW-1185">Reference proteome</keyword>
<keyword evidence="8" id="KW-0964">Secreted</keyword>
<evidence type="ECO:0000313" key="24">
    <source>
        <dbReference type="Ensembl" id="ENSEBUP00000023362.1"/>
    </source>
</evidence>
<keyword evidence="18" id="KW-0143">Chaperone</keyword>
<dbReference type="GeneTree" id="ENSGT01010000222360"/>
<organism evidence="24 25">
    <name type="scientific">Eptatretus burgeri</name>
    <name type="common">Inshore hagfish</name>
    <dbReference type="NCBI Taxonomy" id="7764"/>
    <lineage>
        <taxon>Eukaryota</taxon>
        <taxon>Metazoa</taxon>
        <taxon>Chordata</taxon>
        <taxon>Craniata</taxon>
        <taxon>Vertebrata</taxon>
        <taxon>Cyclostomata</taxon>
        <taxon>Myxini</taxon>
        <taxon>Myxiniformes</taxon>
        <taxon>Myxinidae</taxon>
        <taxon>Eptatretinae</taxon>
        <taxon>Eptatretus</taxon>
    </lineage>
</organism>
<dbReference type="Pfam" id="PF13499">
    <property type="entry name" value="EF-hand_7"/>
    <property type="match status" value="1"/>
</dbReference>
<feature type="domain" description="EF-hand" evidence="23">
    <location>
        <begin position="112"/>
        <end position="147"/>
    </location>
</feature>
<name>A0A8C4R1G7_EPTBU</name>
<comment type="subcellular location">
    <subcellularLocation>
        <location evidence="2">Endoplasmic reticulum lumen</location>
    </subcellularLocation>
    <subcellularLocation>
        <location evidence="5">Endoplasmic reticulum membrane</location>
    </subcellularLocation>
    <subcellularLocation>
        <location evidence="3">Golgi apparatus</location>
    </subcellularLocation>
    <subcellularLocation>
        <location evidence="1">Melanosome</location>
    </subcellularLocation>
    <subcellularLocation>
        <location evidence="4">Sarcoplasmic reticulum lumen</location>
    </subcellularLocation>
    <subcellularLocation>
        <location evidence="6">Secreted</location>
    </subcellularLocation>
</comment>
<evidence type="ECO:0000256" key="9">
    <source>
        <dbReference type="ARBA" id="ARBA00022723"/>
    </source>
</evidence>
<evidence type="ECO:0000256" key="16">
    <source>
        <dbReference type="ARBA" id="ARBA00023136"/>
    </source>
</evidence>
<evidence type="ECO:0000256" key="12">
    <source>
        <dbReference type="ARBA" id="ARBA00022824"/>
    </source>
</evidence>
<feature type="domain" description="EF-hand" evidence="23">
    <location>
        <begin position="76"/>
        <end position="111"/>
    </location>
</feature>
<keyword evidence="16" id="KW-0472">Membrane</keyword>
<evidence type="ECO:0000256" key="5">
    <source>
        <dbReference type="ARBA" id="ARBA00004586"/>
    </source>
</evidence>
<dbReference type="FunFam" id="1.10.238.10:FF:000090">
    <property type="entry name" value="calumenin isoform X2"/>
    <property type="match status" value="1"/>
</dbReference>
<dbReference type="PROSITE" id="PS50222">
    <property type="entry name" value="EF_HAND_2"/>
    <property type="match status" value="4"/>
</dbReference>
<keyword evidence="13" id="KW-0106">Calcium</keyword>
<dbReference type="GO" id="GO:0005509">
    <property type="term" value="F:calcium ion binding"/>
    <property type="evidence" value="ECO:0007669"/>
    <property type="project" value="InterPro"/>
</dbReference>
<keyword evidence="17" id="KW-0325">Glycoprotein</keyword>
<dbReference type="SMART" id="SM00054">
    <property type="entry name" value="EFh"/>
    <property type="match status" value="4"/>
</dbReference>
<dbReference type="GO" id="GO:0005789">
    <property type="term" value="C:endoplasmic reticulum membrane"/>
    <property type="evidence" value="ECO:0007669"/>
    <property type="project" value="UniProtKB-SubCell"/>
</dbReference>
<evidence type="ECO:0000256" key="10">
    <source>
        <dbReference type="ARBA" id="ARBA00022729"/>
    </source>
</evidence>
<dbReference type="GO" id="GO:0005576">
    <property type="term" value="C:extracellular region"/>
    <property type="evidence" value="ECO:0007669"/>
    <property type="project" value="UniProtKB-SubCell"/>
</dbReference>
<reference evidence="24" key="2">
    <citation type="submission" date="2025-09" db="UniProtKB">
        <authorList>
            <consortium name="Ensembl"/>
        </authorList>
    </citation>
    <scope>IDENTIFICATION</scope>
</reference>
<keyword evidence="12" id="KW-0256">Endoplasmic reticulum</keyword>
<evidence type="ECO:0000256" key="2">
    <source>
        <dbReference type="ARBA" id="ARBA00004319"/>
    </source>
</evidence>
<dbReference type="AlphaFoldDB" id="A0A8C4R1G7"/>
<evidence type="ECO:0000256" key="11">
    <source>
        <dbReference type="ARBA" id="ARBA00022737"/>
    </source>
</evidence>
<dbReference type="InterPro" id="IPR011992">
    <property type="entry name" value="EF-hand-dom_pair"/>
</dbReference>
<keyword evidence="10 22" id="KW-0732">Signal</keyword>
<evidence type="ECO:0000256" key="4">
    <source>
        <dbReference type="ARBA" id="ARBA00004564"/>
    </source>
</evidence>
<protein>
    <recommendedName>
        <fullName evidence="21">Reticulocalbin-3</fullName>
    </recommendedName>
</protein>
<evidence type="ECO:0000256" key="18">
    <source>
        <dbReference type="ARBA" id="ARBA00023186"/>
    </source>
</evidence>
<proteinExistence type="inferred from homology"/>
<reference evidence="24" key="1">
    <citation type="submission" date="2025-08" db="UniProtKB">
        <authorList>
            <consortium name="Ensembl"/>
        </authorList>
    </citation>
    <scope>IDENTIFICATION</scope>
</reference>
<dbReference type="Pfam" id="PF13202">
    <property type="entry name" value="EF-hand_5"/>
    <property type="match status" value="1"/>
</dbReference>
<dbReference type="Ensembl" id="ENSEBUT00000023938.1">
    <property type="protein sequence ID" value="ENSEBUP00000023362.1"/>
    <property type="gene ID" value="ENSEBUG00000014394.1"/>
</dbReference>
<evidence type="ECO:0000256" key="14">
    <source>
        <dbReference type="ARBA" id="ARBA00022951"/>
    </source>
</evidence>
<evidence type="ECO:0000256" key="15">
    <source>
        <dbReference type="ARBA" id="ARBA00023034"/>
    </source>
</evidence>
<evidence type="ECO:0000313" key="25">
    <source>
        <dbReference type="Proteomes" id="UP000694388"/>
    </source>
</evidence>
<dbReference type="GO" id="GO:0015031">
    <property type="term" value="P:protein transport"/>
    <property type="evidence" value="ECO:0007669"/>
    <property type="project" value="UniProtKB-ARBA"/>
</dbReference>
<evidence type="ECO:0000256" key="21">
    <source>
        <dbReference type="ARBA" id="ARBA00072696"/>
    </source>
</evidence>
<dbReference type="FunFam" id="1.10.238.10:FF:000104">
    <property type="entry name" value="calumenin isoform X1"/>
    <property type="match status" value="1"/>
</dbReference>
<evidence type="ECO:0000256" key="17">
    <source>
        <dbReference type="ARBA" id="ARBA00023180"/>
    </source>
</evidence>
<dbReference type="CDD" id="cd16226">
    <property type="entry name" value="EFh_CREC_Calumenin_like"/>
    <property type="match status" value="1"/>
</dbReference>
<evidence type="ECO:0000259" key="23">
    <source>
        <dbReference type="PROSITE" id="PS50222"/>
    </source>
</evidence>
<dbReference type="InterPro" id="IPR002048">
    <property type="entry name" value="EF_hand_dom"/>
</dbReference>
<dbReference type="GO" id="GO:0042470">
    <property type="term" value="C:melanosome"/>
    <property type="evidence" value="ECO:0007669"/>
    <property type="project" value="UniProtKB-SubCell"/>
</dbReference>
<evidence type="ECO:0000256" key="7">
    <source>
        <dbReference type="ARBA" id="ARBA00006431"/>
    </source>
</evidence>
<dbReference type="SUPFAM" id="SSF47473">
    <property type="entry name" value="EF-hand"/>
    <property type="match status" value="2"/>
</dbReference>
<feature type="domain" description="EF-hand" evidence="23">
    <location>
        <begin position="196"/>
        <end position="231"/>
    </location>
</feature>
<feature type="chain" id="PRO_5034264943" description="Reticulocalbin-3" evidence="22">
    <location>
        <begin position="26"/>
        <end position="323"/>
    </location>
</feature>
<comment type="subunit">
    <text evidence="20">Interacts with PCSK6 (immature form including the propeptide); probably involved in the maturation and the secretion of PCSK6.</text>
</comment>